<name>A0A5B7HZ21_PORTR</name>
<dbReference type="Pfam" id="PF17921">
    <property type="entry name" value="Integrase_H2C2"/>
    <property type="match status" value="1"/>
</dbReference>
<dbReference type="OrthoDB" id="6432478at2759"/>
<dbReference type="InterPro" id="IPR036397">
    <property type="entry name" value="RNaseH_sf"/>
</dbReference>
<evidence type="ECO:0000313" key="4">
    <source>
        <dbReference type="Proteomes" id="UP000324222"/>
    </source>
</evidence>
<evidence type="ECO:0000259" key="2">
    <source>
        <dbReference type="Pfam" id="PF17921"/>
    </source>
</evidence>
<dbReference type="GO" id="GO:0003676">
    <property type="term" value="F:nucleic acid binding"/>
    <property type="evidence" value="ECO:0007669"/>
    <property type="project" value="InterPro"/>
</dbReference>
<accession>A0A5B7HZ21</accession>
<evidence type="ECO:0000313" key="3">
    <source>
        <dbReference type="EMBL" id="MPC73958.1"/>
    </source>
</evidence>
<dbReference type="EMBL" id="VSRR010037917">
    <property type="protein sequence ID" value="MPC73958.1"/>
    <property type="molecule type" value="Genomic_DNA"/>
</dbReference>
<sequence>MWIENNNCKIPYVQNRVQEIKEKGKTFKYMKVETKENPADLLSRGVSVKHLQTSSWFRGPDWLKEKSQWPEQRCPAPQDNAPSGIVQLEATIPVNNQIINVKRYSSLEKLLAVTRRVFNFISNLFARRRKISCNEGVSPIQYWIKLVQSEVYDDEISVLSSYNPNTTELSKRTLSNNTELSTKTLDNNTELSTKTRGNNTELSTKTLETQRSEKSKRAFRQNKLINQLGLYLDEVGILRCRGRLHNSSHSYGSKHPVLLPKSHWLSHLVVMNAHHNTLHGGMGDTLTNIRTSFWIPKARQAVKSCIKSCVICRHYEARTVLYPGPPPLPEERVQESRPFQVVGVDYSGAIHLQDPDGKGESVPMKIYVCLFTCAMTRAVHLELATDMTANTFLKIFRRFAARRSCPSIIISDKWF</sequence>
<proteinExistence type="predicted"/>
<dbReference type="PANTHER" id="PTHR47331">
    <property type="entry name" value="PHD-TYPE DOMAIN-CONTAINING PROTEIN"/>
    <property type="match status" value="1"/>
</dbReference>
<dbReference type="AlphaFoldDB" id="A0A5B7HZ21"/>
<feature type="domain" description="Integrase zinc-binding" evidence="2">
    <location>
        <begin position="270"/>
        <end position="316"/>
    </location>
</feature>
<dbReference type="SUPFAM" id="SSF53098">
    <property type="entry name" value="Ribonuclease H-like"/>
    <property type="match status" value="1"/>
</dbReference>
<keyword evidence="4" id="KW-1185">Reference proteome</keyword>
<dbReference type="InterPro" id="IPR012337">
    <property type="entry name" value="RNaseH-like_sf"/>
</dbReference>
<dbReference type="Proteomes" id="UP000324222">
    <property type="component" value="Unassembled WGS sequence"/>
</dbReference>
<reference evidence="3 4" key="1">
    <citation type="submission" date="2019-05" db="EMBL/GenBank/DDBJ databases">
        <title>Another draft genome of Portunus trituberculatus and its Hox gene families provides insights of decapod evolution.</title>
        <authorList>
            <person name="Jeong J.-H."/>
            <person name="Song I."/>
            <person name="Kim S."/>
            <person name="Choi T."/>
            <person name="Kim D."/>
            <person name="Ryu S."/>
            <person name="Kim W."/>
        </authorList>
    </citation>
    <scope>NUCLEOTIDE SEQUENCE [LARGE SCALE GENOMIC DNA]</scope>
    <source>
        <tissue evidence="3">Muscle</tissue>
    </source>
</reference>
<feature type="region of interest" description="Disordered" evidence="1">
    <location>
        <begin position="172"/>
        <end position="215"/>
    </location>
</feature>
<dbReference type="Gene3D" id="3.30.420.10">
    <property type="entry name" value="Ribonuclease H-like superfamily/Ribonuclease H"/>
    <property type="match status" value="1"/>
</dbReference>
<gene>
    <name evidence="3" type="ORF">E2C01_068301</name>
</gene>
<dbReference type="InterPro" id="IPR041588">
    <property type="entry name" value="Integrase_H2C2"/>
</dbReference>
<evidence type="ECO:0000256" key="1">
    <source>
        <dbReference type="SAM" id="MobiDB-lite"/>
    </source>
</evidence>
<comment type="caution">
    <text evidence="3">The sequence shown here is derived from an EMBL/GenBank/DDBJ whole genome shotgun (WGS) entry which is preliminary data.</text>
</comment>
<organism evidence="3 4">
    <name type="scientific">Portunus trituberculatus</name>
    <name type="common">Swimming crab</name>
    <name type="synonym">Neptunus trituberculatus</name>
    <dbReference type="NCBI Taxonomy" id="210409"/>
    <lineage>
        <taxon>Eukaryota</taxon>
        <taxon>Metazoa</taxon>
        <taxon>Ecdysozoa</taxon>
        <taxon>Arthropoda</taxon>
        <taxon>Crustacea</taxon>
        <taxon>Multicrustacea</taxon>
        <taxon>Malacostraca</taxon>
        <taxon>Eumalacostraca</taxon>
        <taxon>Eucarida</taxon>
        <taxon>Decapoda</taxon>
        <taxon>Pleocyemata</taxon>
        <taxon>Brachyura</taxon>
        <taxon>Eubrachyura</taxon>
        <taxon>Portunoidea</taxon>
        <taxon>Portunidae</taxon>
        <taxon>Portuninae</taxon>
        <taxon>Portunus</taxon>
    </lineage>
</organism>
<dbReference type="Gene3D" id="1.10.340.70">
    <property type="match status" value="1"/>
</dbReference>
<protein>
    <recommendedName>
        <fullName evidence="2">Integrase zinc-binding domain-containing protein</fullName>
    </recommendedName>
</protein>
<feature type="compositionally biased region" description="Polar residues" evidence="1">
    <location>
        <begin position="172"/>
        <end position="207"/>
    </location>
</feature>